<dbReference type="InterPro" id="IPR013155">
    <property type="entry name" value="M/V/L/I-tRNA-synth_anticd-bd"/>
</dbReference>
<dbReference type="SUPFAM" id="SSF47323">
    <property type="entry name" value="Anticodon-binding domain of a subclass of class I aminoacyl-tRNA synthetases"/>
    <property type="match status" value="1"/>
</dbReference>
<evidence type="ECO:0000256" key="5">
    <source>
        <dbReference type="ARBA" id="ARBA00022840"/>
    </source>
</evidence>
<dbReference type="Proteomes" id="UP001327219">
    <property type="component" value="Chromosome"/>
</dbReference>
<evidence type="ECO:0000256" key="3">
    <source>
        <dbReference type="ARBA" id="ARBA00022598"/>
    </source>
</evidence>
<dbReference type="Gene3D" id="1.10.730.10">
    <property type="entry name" value="Isoleucyl-tRNA Synthetase, Domain 1"/>
    <property type="match status" value="1"/>
</dbReference>
<comment type="similarity">
    <text evidence="1 9 10">Belongs to the class-I aminoacyl-tRNA synthetase family.</text>
</comment>
<reference evidence="15 16" key="1">
    <citation type="submission" date="2022-11" db="EMBL/GenBank/DDBJ databases">
        <title>Host association and intracellularity evolved multiple times independently in the Rickettsiales.</title>
        <authorList>
            <person name="Castelli M."/>
            <person name="Nardi T."/>
            <person name="Gammuto L."/>
            <person name="Bellinzona G."/>
            <person name="Sabaneyeva E."/>
            <person name="Potekhin A."/>
            <person name="Serra V."/>
            <person name="Petroni G."/>
            <person name="Sassera D."/>
        </authorList>
    </citation>
    <scope>NUCLEOTIDE SEQUENCE [LARGE SCALE GENOMIC DNA]</scope>
    <source>
        <strain evidence="15 16">NDG2</strain>
    </source>
</reference>
<dbReference type="InterPro" id="IPR002300">
    <property type="entry name" value="aa-tRNA-synth_Ia"/>
</dbReference>
<proteinExistence type="inferred from homology"/>
<evidence type="ECO:0000256" key="2">
    <source>
        <dbReference type="ARBA" id="ARBA00022490"/>
    </source>
</evidence>
<dbReference type="SUPFAM" id="SSF52374">
    <property type="entry name" value="Nucleotidylyl transferase"/>
    <property type="match status" value="1"/>
</dbReference>
<evidence type="ECO:0000259" key="11">
    <source>
        <dbReference type="Pfam" id="PF00133"/>
    </source>
</evidence>
<comment type="catalytic activity">
    <reaction evidence="8 9">
        <text>tRNA(Leu) + L-leucine + ATP = L-leucyl-tRNA(Leu) + AMP + diphosphate</text>
        <dbReference type="Rhea" id="RHEA:11688"/>
        <dbReference type="Rhea" id="RHEA-COMP:9613"/>
        <dbReference type="Rhea" id="RHEA-COMP:9622"/>
        <dbReference type="ChEBI" id="CHEBI:30616"/>
        <dbReference type="ChEBI" id="CHEBI:33019"/>
        <dbReference type="ChEBI" id="CHEBI:57427"/>
        <dbReference type="ChEBI" id="CHEBI:78442"/>
        <dbReference type="ChEBI" id="CHEBI:78494"/>
        <dbReference type="ChEBI" id="CHEBI:456215"/>
        <dbReference type="EC" id="6.1.1.4"/>
    </reaction>
</comment>
<accession>A0ABZ0UL02</accession>
<evidence type="ECO:0000256" key="8">
    <source>
        <dbReference type="ARBA" id="ARBA00047469"/>
    </source>
</evidence>
<protein>
    <recommendedName>
        <fullName evidence="9">Leucine--tRNA ligase</fullName>
        <ecNumber evidence="9">6.1.1.4</ecNumber>
    </recommendedName>
    <alternativeName>
        <fullName evidence="9">Leucyl-tRNA synthetase</fullName>
        <shortName evidence="9">LeuRS</shortName>
    </alternativeName>
</protein>
<dbReference type="Pfam" id="PF13603">
    <property type="entry name" value="tRNA-synt_1_2"/>
    <property type="match status" value="1"/>
</dbReference>
<dbReference type="InterPro" id="IPR009008">
    <property type="entry name" value="Val/Leu/Ile-tRNA-synth_edit"/>
</dbReference>
<feature type="domain" description="Leucyl-tRNA synthetase editing" evidence="14">
    <location>
        <begin position="222"/>
        <end position="401"/>
    </location>
</feature>
<dbReference type="PROSITE" id="PS00178">
    <property type="entry name" value="AA_TRNA_LIGASE_I"/>
    <property type="match status" value="1"/>
</dbReference>
<dbReference type="Pfam" id="PF09334">
    <property type="entry name" value="tRNA-synt_1g"/>
    <property type="match status" value="1"/>
</dbReference>
<evidence type="ECO:0000259" key="13">
    <source>
        <dbReference type="Pfam" id="PF09334"/>
    </source>
</evidence>
<evidence type="ECO:0000256" key="4">
    <source>
        <dbReference type="ARBA" id="ARBA00022741"/>
    </source>
</evidence>
<dbReference type="Pfam" id="PF08264">
    <property type="entry name" value="Anticodon_1"/>
    <property type="match status" value="1"/>
</dbReference>
<dbReference type="EC" id="6.1.1.4" evidence="9"/>
<evidence type="ECO:0000256" key="7">
    <source>
        <dbReference type="ARBA" id="ARBA00023146"/>
    </source>
</evidence>
<feature type="domain" description="Aminoacyl-tRNA synthetase class Ia" evidence="11">
    <location>
        <begin position="607"/>
        <end position="650"/>
    </location>
</feature>
<dbReference type="GO" id="GO:0016874">
    <property type="term" value="F:ligase activity"/>
    <property type="evidence" value="ECO:0007669"/>
    <property type="project" value="UniProtKB-KW"/>
</dbReference>
<dbReference type="InterPro" id="IPR025709">
    <property type="entry name" value="Leu_tRNA-synth_edit"/>
</dbReference>
<keyword evidence="4 9" id="KW-0547">Nucleotide-binding</keyword>
<feature type="domain" description="Aminoacyl-tRNA synthetase class Ia" evidence="11">
    <location>
        <begin position="416"/>
        <end position="589"/>
    </location>
</feature>
<evidence type="ECO:0000259" key="12">
    <source>
        <dbReference type="Pfam" id="PF08264"/>
    </source>
</evidence>
<dbReference type="CDD" id="cd07958">
    <property type="entry name" value="Anticodon_Ia_Leu_BEm"/>
    <property type="match status" value="1"/>
</dbReference>
<evidence type="ECO:0000313" key="16">
    <source>
        <dbReference type="Proteomes" id="UP001327219"/>
    </source>
</evidence>
<dbReference type="InterPro" id="IPR014729">
    <property type="entry name" value="Rossmann-like_a/b/a_fold"/>
</dbReference>
<evidence type="ECO:0000256" key="9">
    <source>
        <dbReference type="HAMAP-Rule" id="MF_00049"/>
    </source>
</evidence>
<dbReference type="CDD" id="cd00812">
    <property type="entry name" value="LeuRS_core"/>
    <property type="match status" value="1"/>
</dbReference>
<dbReference type="InterPro" id="IPR002302">
    <property type="entry name" value="Leu-tRNA-ligase"/>
</dbReference>
<dbReference type="PANTHER" id="PTHR43740">
    <property type="entry name" value="LEUCYL-TRNA SYNTHETASE"/>
    <property type="match status" value="1"/>
</dbReference>
<sequence>MEQTKYDHVKIEKKWQDFWDVSCTYQTNNNDLREKYYVLEMFLYPSGKIHMGHVRNYAIGDTLARFKKAQGFNVLHPMGWDAFGLPAENAAIQHNLHPDDWTMENVTEMKKQLRSLGFSYDWSREINTSKPEYYKHEQAMFIDFLQKGLAYQKESIVNWDPVDCTVLANEQVVDGKGWRSGAEIQKKKLKQWFLKITDYKGELLRDLDNLPNWPDNVKLMQRNWIGKSKGALINFEVVGIKEKICVFSTRPETIFGATFVCIAYDHKFAKHIKPSDEKTKFIENCKKVSESGELNPDIGKEGWFTGHYVAHPFLKDKLLPIYIANYVLSDYGSGAVFGCPAHDERDFEFAQQYNLEILEVIKPLADADTKTPYTDSSGILVNSEFLNGLQVLDAAKEAIKRFESLGIGQEETTYRLKDWGVSRQRYWGCPIPVIYCKSCGTIPVDKEHLPVELPKEVSFDGYGNPLDAHPTWKHVKCHRCGKDATRETDTFDTFFESSWYFARFCSLETDRAFDKKVAQKWLPVDQYIGGIEHAIMHLLYARFFTKALRDCGYLDIDEPFTGLLTQGMICHRTFKDSQGKWLSPDQVVQKGDKWLTKEGNEDVLAGRIEKMSKSKKNIIDPSDIIAKYGADSMRLFVLSDSPPTRDLEWSDEGIEGSYKYISSIYKFVLGFIKEGKKVENPSLEEELKLKKFAHQTIAAVTADIEDFALNKAIANIRKLSNKLFASNVSFELTKEVIEMLLKLISAFTPHLAAELWEKIGHKQSLHEQSWPIADAGLLDNETAKVAVQINGKTRALIELPYDCSEEHALALVNDTESLNKYLSGVQVKKLIYVSNKIINFVV</sequence>
<name>A0ABZ0UL02_9RICK</name>
<dbReference type="HAMAP" id="MF_00049_B">
    <property type="entry name" value="Leu_tRNA_synth_B"/>
    <property type="match status" value="1"/>
</dbReference>
<dbReference type="InterPro" id="IPR001412">
    <property type="entry name" value="aa-tRNA-synth_I_CS"/>
</dbReference>
<feature type="domain" description="Methionyl/Valyl/Leucyl/Isoleucyl-tRNA synthetase anticodon-binding" evidence="12">
    <location>
        <begin position="693"/>
        <end position="800"/>
    </location>
</feature>
<comment type="subcellular location">
    <subcellularLocation>
        <location evidence="9">Cytoplasm</location>
    </subcellularLocation>
</comment>
<evidence type="ECO:0000256" key="10">
    <source>
        <dbReference type="RuleBase" id="RU363035"/>
    </source>
</evidence>
<dbReference type="InterPro" id="IPR015413">
    <property type="entry name" value="Methionyl/Leucyl_tRNA_Synth"/>
</dbReference>
<dbReference type="Gene3D" id="3.40.50.620">
    <property type="entry name" value="HUPs"/>
    <property type="match status" value="2"/>
</dbReference>
<keyword evidence="3 9" id="KW-0436">Ligase</keyword>
<evidence type="ECO:0000313" key="15">
    <source>
        <dbReference type="EMBL" id="WPX96791.1"/>
    </source>
</evidence>
<dbReference type="SUPFAM" id="SSF50677">
    <property type="entry name" value="ValRS/IleRS/LeuRS editing domain"/>
    <property type="match status" value="1"/>
</dbReference>
<evidence type="ECO:0000256" key="1">
    <source>
        <dbReference type="ARBA" id="ARBA00005594"/>
    </source>
</evidence>
<keyword evidence="5 9" id="KW-0067">ATP-binding</keyword>
<evidence type="ECO:0000256" key="6">
    <source>
        <dbReference type="ARBA" id="ARBA00022917"/>
    </source>
</evidence>
<feature type="binding site" evidence="9">
    <location>
        <position position="613"/>
    </location>
    <ligand>
        <name>ATP</name>
        <dbReference type="ChEBI" id="CHEBI:30616"/>
    </ligand>
</feature>
<dbReference type="RefSeq" id="WP_323732505.1">
    <property type="nucleotide sequence ID" value="NZ_CP110820.1"/>
</dbReference>
<keyword evidence="7 9" id="KW-0030">Aminoacyl-tRNA synthetase</keyword>
<dbReference type="NCBIfam" id="TIGR00396">
    <property type="entry name" value="leuS_bact"/>
    <property type="match status" value="1"/>
</dbReference>
<organism evidence="15 16">
    <name type="scientific">Candidatus Bandiella euplotis</name>
    <dbReference type="NCBI Taxonomy" id="1664265"/>
    <lineage>
        <taxon>Bacteria</taxon>
        <taxon>Pseudomonadati</taxon>
        <taxon>Pseudomonadota</taxon>
        <taxon>Alphaproteobacteria</taxon>
        <taxon>Rickettsiales</taxon>
        <taxon>Candidatus Midichloriaceae</taxon>
        <taxon>Candidatus Bandiella</taxon>
    </lineage>
</organism>
<dbReference type="InterPro" id="IPR009080">
    <property type="entry name" value="tRNAsynth_Ia_anticodon-bd"/>
</dbReference>
<feature type="short sequence motif" description="'KMSKS' region" evidence="9">
    <location>
        <begin position="610"/>
        <end position="614"/>
    </location>
</feature>
<keyword evidence="2 9" id="KW-0963">Cytoplasm</keyword>
<dbReference type="PRINTS" id="PR00985">
    <property type="entry name" value="TRNASYNTHLEU"/>
</dbReference>
<comment type="caution">
    <text evidence="9">Lacks conserved residue(s) required for the propagation of feature annotation.</text>
</comment>
<evidence type="ECO:0000259" key="14">
    <source>
        <dbReference type="Pfam" id="PF13603"/>
    </source>
</evidence>
<dbReference type="EMBL" id="CP110820">
    <property type="protein sequence ID" value="WPX96791.1"/>
    <property type="molecule type" value="Genomic_DNA"/>
</dbReference>
<gene>
    <name evidence="9" type="primary">leuS</name>
    <name evidence="15" type="ORF">Bandiella_00919</name>
</gene>
<feature type="domain" description="Methionyl/Leucyl tRNA synthetase" evidence="13">
    <location>
        <begin position="40"/>
        <end position="172"/>
    </location>
</feature>
<dbReference type="Pfam" id="PF00133">
    <property type="entry name" value="tRNA-synt_1"/>
    <property type="match status" value="2"/>
</dbReference>
<keyword evidence="16" id="KW-1185">Reference proteome</keyword>
<dbReference type="PANTHER" id="PTHR43740:SF2">
    <property type="entry name" value="LEUCINE--TRNA LIGASE, MITOCHONDRIAL"/>
    <property type="match status" value="1"/>
</dbReference>
<keyword evidence="6 9" id="KW-0648">Protein biosynthesis</keyword>